<organism evidence="1">
    <name type="scientific">hydrothermal vent metagenome</name>
    <dbReference type="NCBI Taxonomy" id="652676"/>
    <lineage>
        <taxon>unclassified sequences</taxon>
        <taxon>metagenomes</taxon>
        <taxon>ecological metagenomes</taxon>
    </lineage>
</organism>
<proteinExistence type="predicted"/>
<dbReference type="GO" id="GO:0033754">
    <property type="term" value="F:indoleamine 2,3-dioxygenase activity"/>
    <property type="evidence" value="ECO:0007669"/>
    <property type="project" value="UniProtKB-EC"/>
</dbReference>
<sequence>MSKNTEQFDAWVRTSFVEMNSALEEVYFFRENRADVEGVGDDIKKQILDEGRAYIVKLVAEGNTDEGFGAAFDLLGNLGLYMAALRRHEMTNPAHEQKSPHQEASALGMHIATSLGVTPRFATSHLSTHNYAVDGVQKSFTSLKDEFLFLDYNTCGILAFKRAADALNRILPLGVSHPVTAILLNDATDALRAVKKFNEKLFGELDTERFFFCVRPYYKPYRVGRHEYRGANAGDFSGINEIDLLLGLCRANDPYYSQLLVDKMLFMMPADQASL</sequence>
<evidence type="ECO:0000313" key="1">
    <source>
        <dbReference type="EMBL" id="VAV91959.1"/>
    </source>
</evidence>
<name>A0A3B0RIW9_9ZZZZ</name>
<dbReference type="EMBL" id="UOEH01000076">
    <property type="protein sequence ID" value="VAV91959.1"/>
    <property type="molecule type" value="Genomic_DNA"/>
</dbReference>
<dbReference type="GO" id="GO:0019441">
    <property type="term" value="P:L-tryptophan catabolic process to kynurenine"/>
    <property type="evidence" value="ECO:0007669"/>
    <property type="project" value="InterPro"/>
</dbReference>
<keyword evidence="1" id="KW-0560">Oxidoreductase</keyword>
<dbReference type="Gene3D" id="1.20.58.600">
    <property type="match status" value="1"/>
</dbReference>
<dbReference type="InterPro" id="IPR015029">
    <property type="entry name" value="PrnB"/>
</dbReference>
<reference evidence="1" key="1">
    <citation type="submission" date="2018-06" db="EMBL/GenBank/DDBJ databases">
        <authorList>
            <person name="Zhirakovskaya E."/>
        </authorList>
    </citation>
    <scope>NUCLEOTIDE SEQUENCE</scope>
</reference>
<keyword evidence="1" id="KW-0223">Dioxygenase</keyword>
<accession>A0A3B0RIW9</accession>
<dbReference type="InterPro" id="IPR037217">
    <property type="entry name" value="Trp/Indoleamine_2_3_dOase-like"/>
</dbReference>
<dbReference type="Gene3D" id="1.20.58.480">
    <property type="match status" value="1"/>
</dbReference>
<dbReference type="EC" id="1.13.11.52" evidence="1"/>
<feature type="non-terminal residue" evidence="1">
    <location>
        <position position="275"/>
    </location>
</feature>
<dbReference type="Pfam" id="PF08933">
    <property type="entry name" value="PrnB"/>
    <property type="match status" value="1"/>
</dbReference>
<gene>
    <name evidence="1" type="ORF">MNBD_ALPHA05-2069</name>
</gene>
<dbReference type="GO" id="GO:0046872">
    <property type="term" value="F:metal ion binding"/>
    <property type="evidence" value="ECO:0007669"/>
    <property type="project" value="InterPro"/>
</dbReference>
<protein>
    <submittedName>
        <fullName evidence="1">Indoleamine 2,3-dioxygenase</fullName>
        <ecNumber evidence="1">1.13.11.52</ecNumber>
    </submittedName>
</protein>
<dbReference type="SUPFAM" id="SSF140959">
    <property type="entry name" value="Indolic compounds 2,3-dioxygenase-like"/>
    <property type="match status" value="1"/>
</dbReference>
<dbReference type="GO" id="GO:0020037">
    <property type="term" value="F:heme binding"/>
    <property type="evidence" value="ECO:0007669"/>
    <property type="project" value="InterPro"/>
</dbReference>
<dbReference type="AlphaFoldDB" id="A0A3B0RIW9"/>